<dbReference type="RefSeq" id="WP_184962910.1">
    <property type="nucleotide sequence ID" value="NZ_JACHIN010000004.1"/>
</dbReference>
<accession>A0A7W8A4X2</accession>
<dbReference type="EMBL" id="JACHIN010000004">
    <property type="protein sequence ID" value="MBB5078348.1"/>
    <property type="molecule type" value="Genomic_DNA"/>
</dbReference>
<evidence type="ECO:0008006" key="3">
    <source>
        <dbReference type="Google" id="ProtNLM"/>
    </source>
</evidence>
<evidence type="ECO:0000313" key="1">
    <source>
        <dbReference type="EMBL" id="MBB5078348.1"/>
    </source>
</evidence>
<dbReference type="Proteomes" id="UP000568380">
    <property type="component" value="Unassembled WGS sequence"/>
</dbReference>
<dbReference type="AlphaFoldDB" id="A0A7W8A4X2"/>
<keyword evidence="2" id="KW-1185">Reference proteome</keyword>
<gene>
    <name evidence="1" type="ORF">HNR40_003823</name>
</gene>
<evidence type="ECO:0000313" key="2">
    <source>
        <dbReference type="Proteomes" id="UP000568380"/>
    </source>
</evidence>
<proteinExistence type="predicted"/>
<protein>
    <recommendedName>
        <fullName evidence="3">DUF1579 domain-containing protein</fullName>
    </recommendedName>
</protein>
<sequence length="153" mass="17489">MNNFDFFEGTWTSHQRKLTKRLAGSDDWEEFPGFTRATRHLSGAASCDEVTFPTKGTSGLTLRLHDPATDLWSIYWVSAADPVLGLPPVVGRFDGDRGAFFCDDEHEGTPVRCRFLWIRIDADHCRWEQAFSVDGEQTWETNWIAEFTRAETP</sequence>
<comment type="caution">
    <text evidence="1">The sequence shown here is derived from an EMBL/GenBank/DDBJ whole genome shotgun (WGS) entry which is preliminary data.</text>
</comment>
<organism evidence="1 2">
    <name type="scientific">Nonomuraea endophytica</name>
    <dbReference type="NCBI Taxonomy" id="714136"/>
    <lineage>
        <taxon>Bacteria</taxon>
        <taxon>Bacillati</taxon>
        <taxon>Actinomycetota</taxon>
        <taxon>Actinomycetes</taxon>
        <taxon>Streptosporangiales</taxon>
        <taxon>Streptosporangiaceae</taxon>
        <taxon>Nonomuraea</taxon>
    </lineage>
</organism>
<reference evidence="1 2" key="1">
    <citation type="submission" date="2020-08" db="EMBL/GenBank/DDBJ databases">
        <title>Genomic Encyclopedia of Type Strains, Phase IV (KMG-IV): sequencing the most valuable type-strain genomes for metagenomic binning, comparative biology and taxonomic classification.</title>
        <authorList>
            <person name="Goeker M."/>
        </authorList>
    </citation>
    <scope>NUCLEOTIDE SEQUENCE [LARGE SCALE GENOMIC DNA]</scope>
    <source>
        <strain evidence="1 2">DSM 45385</strain>
    </source>
</reference>
<name>A0A7W8A4X2_9ACTN</name>